<keyword evidence="3" id="KW-1185">Reference proteome</keyword>
<sequence>MNKEWKFDWLTSWNEIWHSSFLNQWENWLAGSAGAHVFFTPELVRAWVETYRQFRSVEPRFLIARREGETVFFPLVYERRGWKDAWQNVIVPAGHPDFDYQDPVTIWRNGSAADFWPQMLRETQRLWGKSCDVFLMKGLRETSLAGTNGCCTEETAPWIDLSGIRSFDAFMNLLGKKLRQDIRYQIRRLEKSGELVLRRFQPHETVAAQESLGEFLRVRRERWPDADILPDLFNAVIARALPSGLLHYSELQHNGIPVSWVFGFVYRRRFYYYVPTFRQEMTRYSPGKIHIAMLVEEAIQSGLEVFDLLRGDEPYKRQWTDRRCILYSLSRQQQGLKPALTTAWQEMLRPRIVSAKKKFARR</sequence>
<protein>
    <submittedName>
        <fullName evidence="2">GNAT family N-acetyltransferase</fullName>
    </submittedName>
</protein>
<dbReference type="AlphaFoldDB" id="A0A401FZ50"/>
<evidence type="ECO:0000313" key="3">
    <source>
        <dbReference type="Proteomes" id="UP000288096"/>
    </source>
</evidence>
<dbReference type="Gene3D" id="3.40.630.30">
    <property type="match status" value="1"/>
</dbReference>
<evidence type="ECO:0000259" key="1">
    <source>
        <dbReference type="Pfam" id="PF13480"/>
    </source>
</evidence>
<dbReference type="GO" id="GO:0016740">
    <property type="term" value="F:transferase activity"/>
    <property type="evidence" value="ECO:0007669"/>
    <property type="project" value="UniProtKB-KW"/>
</dbReference>
<proteinExistence type="predicted"/>
<keyword evidence="2" id="KW-0808">Transferase</keyword>
<gene>
    <name evidence="2" type="ORF">DENIS_3185</name>
</gene>
<dbReference type="EMBL" id="BEXT01000001">
    <property type="protein sequence ID" value="GBC62216.1"/>
    <property type="molecule type" value="Genomic_DNA"/>
</dbReference>
<name>A0A401FZ50_9BACT</name>
<feature type="domain" description="BioF2-like acetyltransferase" evidence="1">
    <location>
        <begin position="176"/>
        <end position="317"/>
    </location>
</feature>
<dbReference type="SUPFAM" id="SSF55729">
    <property type="entry name" value="Acyl-CoA N-acyltransferases (Nat)"/>
    <property type="match status" value="1"/>
</dbReference>
<dbReference type="Pfam" id="PF13480">
    <property type="entry name" value="Acetyltransf_6"/>
    <property type="match status" value="1"/>
</dbReference>
<dbReference type="InterPro" id="IPR038740">
    <property type="entry name" value="BioF2-like_GNAT_dom"/>
</dbReference>
<comment type="caution">
    <text evidence="2">The sequence shown here is derived from an EMBL/GenBank/DDBJ whole genome shotgun (WGS) entry which is preliminary data.</text>
</comment>
<reference evidence="3" key="2">
    <citation type="submission" date="2019-01" db="EMBL/GenBank/DDBJ databases">
        <title>Genome sequence of Desulfonema ishimotonii strain Tokyo 01.</title>
        <authorList>
            <person name="Fukui M."/>
        </authorList>
    </citation>
    <scope>NUCLEOTIDE SEQUENCE [LARGE SCALE GENOMIC DNA]</scope>
    <source>
        <strain evidence="3">Tokyo 01</strain>
    </source>
</reference>
<evidence type="ECO:0000313" key="2">
    <source>
        <dbReference type="EMBL" id="GBC62216.1"/>
    </source>
</evidence>
<organism evidence="2 3">
    <name type="scientific">Desulfonema ishimotonii</name>
    <dbReference type="NCBI Taxonomy" id="45657"/>
    <lineage>
        <taxon>Bacteria</taxon>
        <taxon>Pseudomonadati</taxon>
        <taxon>Thermodesulfobacteriota</taxon>
        <taxon>Desulfobacteria</taxon>
        <taxon>Desulfobacterales</taxon>
        <taxon>Desulfococcaceae</taxon>
        <taxon>Desulfonema</taxon>
    </lineage>
</organism>
<reference evidence="3" key="1">
    <citation type="submission" date="2017-11" db="EMBL/GenBank/DDBJ databases">
        <authorList>
            <person name="Watanabe M."/>
            <person name="Kojima H."/>
        </authorList>
    </citation>
    <scope>NUCLEOTIDE SEQUENCE [LARGE SCALE GENOMIC DNA]</scope>
    <source>
        <strain evidence="3">Tokyo 01</strain>
    </source>
</reference>
<dbReference type="RefSeq" id="WP_124329410.1">
    <property type="nucleotide sequence ID" value="NZ_BEXT01000001.1"/>
</dbReference>
<dbReference type="Proteomes" id="UP000288096">
    <property type="component" value="Unassembled WGS sequence"/>
</dbReference>
<dbReference type="InterPro" id="IPR016181">
    <property type="entry name" value="Acyl_CoA_acyltransferase"/>
</dbReference>
<dbReference type="OrthoDB" id="9808976at2"/>
<accession>A0A401FZ50</accession>